<name>A0A815USZ3_9BILA</name>
<dbReference type="AlphaFoldDB" id="A0A815USZ3"/>
<gene>
    <name evidence="1" type="ORF">IZO911_LOCUS46033</name>
</gene>
<accession>A0A815USZ3</accession>
<comment type="caution">
    <text evidence="1">The sequence shown here is derived from an EMBL/GenBank/DDBJ whole genome shotgun (WGS) entry which is preliminary data.</text>
</comment>
<evidence type="ECO:0000313" key="1">
    <source>
        <dbReference type="EMBL" id="CAF1527070.1"/>
    </source>
</evidence>
<protein>
    <submittedName>
        <fullName evidence="1">Uncharacterized protein</fullName>
    </submittedName>
</protein>
<feature type="non-terminal residue" evidence="1">
    <location>
        <position position="1"/>
    </location>
</feature>
<proteinExistence type="predicted"/>
<dbReference type="EMBL" id="CAJNOE010007227">
    <property type="protein sequence ID" value="CAF1527070.1"/>
    <property type="molecule type" value="Genomic_DNA"/>
</dbReference>
<sequence>DNEYEGLNLLHFSSYDTDSIEESSDLDVLNNINPIKTYK</sequence>
<evidence type="ECO:0000313" key="2">
    <source>
        <dbReference type="Proteomes" id="UP000663860"/>
    </source>
</evidence>
<dbReference type="Proteomes" id="UP000663860">
    <property type="component" value="Unassembled WGS sequence"/>
</dbReference>
<reference evidence="1" key="1">
    <citation type="submission" date="2021-02" db="EMBL/GenBank/DDBJ databases">
        <authorList>
            <person name="Nowell W R."/>
        </authorList>
    </citation>
    <scope>NUCLEOTIDE SEQUENCE</scope>
</reference>
<organism evidence="1 2">
    <name type="scientific">Adineta steineri</name>
    <dbReference type="NCBI Taxonomy" id="433720"/>
    <lineage>
        <taxon>Eukaryota</taxon>
        <taxon>Metazoa</taxon>
        <taxon>Spiralia</taxon>
        <taxon>Gnathifera</taxon>
        <taxon>Rotifera</taxon>
        <taxon>Eurotatoria</taxon>
        <taxon>Bdelloidea</taxon>
        <taxon>Adinetida</taxon>
        <taxon>Adinetidae</taxon>
        <taxon>Adineta</taxon>
    </lineage>
</organism>